<evidence type="ECO:0000256" key="2">
    <source>
        <dbReference type="ARBA" id="ARBA00023669"/>
    </source>
</evidence>
<evidence type="ECO:0000256" key="1">
    <source>
        <dbReference type="ARBA" id="ARBA00023587"/>
    </source>
</evidence>
<dbReference type="InterPro" id="IPR036677">
    <property type="entry name" value="EutN_CcmL_sf"/>
</dbReference>
<dbReference type="GO" id="GO:0031470">
    <property type="term" value="C:carboxysome"/>
    <property type="evidence" value="ECO:0007669"/>
    <property type="project" value="UniProtKB-SubCell"/>
</dbReference>
<proteinExistence type="predicted"/>
<dbReference type="PROSITE" id="PS51932">
    <property type="entry name" value="BMV"/>
    <property type="match status" value="1"/>
</dbReference>
<accession>A0A0A1DNE2</accession>
<dbReference type="eggNOG" id="COG4576">
    <property type="taxonomic scope" value="Bacteria"/>
</dbReference>
<keyword evidence="3" id="KW-1283">Bacterial microcompartment</keyword>
<dbReference type="Pfam" id="PF03319">
    <property type="entry name" value="EutN_CcmL"/>
    <property type="match status" value="1"/>
</dbReference>
<dbReference type="EMBL" id="CP009896">
    <property type="protein sequence ID" value="AIY18884.2"/>
    <property type="molecule type" value="Genomic_DNA"/>
</dbReference>
<protein>
    <submittedName>
        <fullName evidence="4">Carbon dioxide concentrating mechanism protein CcmL, putative</fullName>
    </submittedName>
</protein>
<comment type="subcellular location">
    <subcellularLocation>
        <location evidence="1">Carboxysome</location>
    </subcellularLocation>
</comment>
<dbReference type="PANTHER" id="PTHR36539">
    <property type="entry name" value="ETHANOLAMINE UTILIZATION PROTEIN EUTN"/>
    <property type="match status" value="1"/>
</dbReference>
<dbReference type="Proteomes" id="UP000030300">
    <property type="component" value="Chromosome"/>
</dbReference>
<dbReference type="SUPFAM" id="SSF159133">
    <property type="entry name" value="EutN/CcmL-like"/>
    <property type="match status" value="1"/>
</dbReference>
<evidence type="ECO:0000256" key="3">
    <source>
        <dbReference type="ARBA" id="ARBA00024446"/>
    </source>
</evidence>
<dbReference type="Gene3D" id="2.40.50.220">
    <property type="entry name" value="EutN/Ccml"/>
    <property type="match status" value="1"/>
</dbReference>
<dbReference type="STRING" id="2045.KR76_22705"/>
<gene>
    <name evidence="4" type="ORF">KR76_22705</name>
</gene>
<organism evidence="4 5">
    <name type="scientific">Nocardioides simplex</name>
    <name type="common">Arthrobacter simplex</name>
    <dbReference type="NCBI Taxonomy" id="2045"/>
    <lineage>
        <taxon>Bacteria</taxon>
        <taxon>Bacillati</taxon>
        <taxon>Actinomycetota</taxon>
        <taxon>Actinomycetes</taxon>
        <taxon>Propionibacteriales</taxon>
        <taxon>Nocardioidaceae</taxon>
        <taxon>Pimelobacter</taxon>
    </lineage>
</organism>
<reference evidence="4 5" key="1">
    <citation type="journal article" date="2015" name="Genome Announc.">
        <title>Complete Genome Sequence of Steroid-Transforming Nocardioides simplex VKM Ac-2033D.</title>
        <authorList>
            <person name="Shtratnikova V.Y."/>
            <person name="Schelkunov M.I."/>
            <person name="Pekov Y.A."/>
            <person name="Fokina V.V."/>
            <person name="Logacheva M.D."/>
            <person name="Sokolov S.L."/>
            <person name="Bragin E.Y."/>
            <person name="Ashapkin V.V."/>
            <person name="Donova M.V."/>
        </authorList>
    </citation>
    <scope>NUCLEOTIDE SEQUENCE [LARGE SCALE GENOMIC DNA]</scope>
    <source>
        <strain evidence="4 5">VKM Ac-2033D</strain>
    </source>
</reference>
<evidence type="ECO:0000313" key="4">
    <source>
        <dbReference type="EMBL" id="AIY18884.2"/>
    </source>
</evidence>
<dbReference type="AlphaFoldDB" id="A0A0A1DNE2"/>
<name>A0A0A1DNE2_NOCSI</name>
<sequence>MTGNVWSTKRIDGLPNGAFLEVEVDGGSRLVAFDVLGSGVGETVLVAQGSVAAAWFPGTPPPVDALVIGAIDSQPTG</sequence>
<dbReference type="HOGENOM" id="CLU_148498_2_2_11"/>
<keyword evidence="2" id="KW-1282">Carboxysome</keyword>
<evidence type="ECO:0000313" key="5">
    <source>
        <dbReference type="Proteomes" id="UP000030300"/>
    </source>
</evidence>
<dbReference type="InterPro" id="IPR004992">
    <property type="entry name" value="EutN_CcmL"/>
</dbReference>
<keyword evidence="5" id="KW-1185">Reference proteome</keyword>
<dbReference type="KEGG" id="psim:KR76_22705"/>